<dbReference type="Proteomes" id="UP000194450">
    <property type="component" value="Unassembled WGS sequence"/>
</dbReference>
<dbReference type="GO" id="GO:0004534">
    <property type="term" value="F:5'-3' RNA exonuclease activity"/>
    <property type="evidence" value="ECO:0007669"/>
    <property type="project" value="TreeGrafter"/>
</dbReference>
<dbReference type="Gene3D" id="3.20.20.140">
    <property type="entry name" value="Metal-dependent hydrolases"/>
    <property type="match status" value="1"/>
</dbReference>
<reference evidence="3" key="1">
    <citation type="submission" date="2017-04" db="EMBL/GenBank/DDBJ databases">
        <authorList>
            <person name="Varghese N."/>
            <person name="Submissions S."/>
        </authorList>
    </citation>
    <scope>NUCLEOTIDE SEQUENCE [LARGE SCALE GENOMIC DNA]</scope>
</reference>
<dbReference type="OrthoDB" id="9804333at2"/>
<organism evidence="2 3">
    <name type="scientific">Pseudidiomarina planktonica</name>
    <dbReference type="NCBI Taxonomy" id="1323738"/>
    <lineage>
        <taxon>Bacteria</taxon>
        <taxon>Pseudomonadati</taxon>
        <taxon>Pseudomonadota</taxon>
        <taxon>Gammaproteobacteria</taxon>
        <taxon>Alteromonadales</taxon>
        <taxon>Idiomarinaceae</taxon>
        <taxon>Pseudidiomarina</taxon>
    </lineage>
</organism>
<name>A0A1Y6F166_9GAMM</name>
<dbReference type="InterPro" id="IPR003141">
    <property type="entry name" value="Pol/His_phosphatase_N"/>
</dbReference>
<dbReference type="Gene3D" id="1.10.150.650">
    <property type="match status" value="1"/>
</dbReference>
<dbReference type="RefSeq" id="WP_086434682.1">
    <property type="nucleotide sequence ID" value="NZ_FXWH01000001.1"/>
</dbReference>
<protein>
    <recommendedName>
        <fullName evidence="1">Polymerase/histidinol phosphatase N-terminal domain-containing protein</fullName>
    </recommendedName>
</protein>
<dbReference type="SMART" id="SM00481">
    <property type="entry name" value="POLIIIAc"/>
    <property type="match status" value="1"/>
</dbReference>
<dbReference type="InterPro" id="IPR004013">
    <property type="entry name" value="PHP_dom"/>
</dbReference>
<dbReference type="PANTHER" id="PTHR42924">
    <property type="entry name" value="EXONUCLEASE"/>
    <property type="match status" value="1"/>
</dbReference>
<gene>
    <name evidence="2" type="ORF">SAMN06297229_1641</name>
</gene>
<accession>A0A1Y6F166</accession>
<dbReference type="AlphaFoldDB" id="A0A1Y6F166"/>
<dbReference type="CDD" id="cd07438">
    <property type="entry name" value="PHP_HisPPase_AMP"/>
    <property type="match status" value="1"/>
</dbReference>
<keyword evidence="3" id="KW-1185">Reference proteome</keyword>
<evidence type="ECO:0000259" key="1">
    <source>
        <dbReference type="SMART" id="SM00481"/>
    </source>
</evidence>
<dbReference type="EMBL" id="FXWH01000001">
    <property type="protein sequence ID" value="SMQ68585.1"/>
    <property type="molecule type" value="Genomic_DNA"/>
</dbReference>
<evidence type="ECO:0000313" key="2">
    <source>
        <dbReference type="EMBL" id="SMQ68585.1"/>
    </source>
</evidence>
<feature type="domain" description="Polymerase/histidinol phosphatase N-terminal" evidence="1">
    <location>
        <begin position="6"/>
        <end position="73"/>
    </location>
</feature>
<sequence>MLAPVYDLHCHTNCSDGALSPAELVQRAVHQGVDYLAITDHDSTDSWPLATQAVANEQHPLELICGVEITCRWQQHEIHLLGLNINPDHSAIQSLLNAQQQLRRDRFQGMLDKLAAAGIDITVELGTISGMPTRKHIADALLAKGVIKDFADAFKRYVGAGQFAYVKADWCDLATAIAAVKAAGGNAVLAHPHAYQLSNKWLRRLLEEAQADGMDGLEVAVGQQPQGQRSALAEFAADYNLYASAGSDFHAPKRWRELGKNLCLPESCVPIWSLWQTPAERESDTITTITN</sequence>
<proteinExistence type="predicted"/>
<dbReference type="PANTHER" id="PTHR42924:SF3">
    <property type="entry name" value="POLYMERASE_HISTIDINOL PHOSPHATASE N-TERMINAL DOMAIN-CONTAINING PROTEIN"/>
    <property type="match status" value="1"/>
</dbReference>
<dbReference type="SUPFAM" id="SSF89550">
    <property type="entry name" value="PHP domain-like"/>
    <property type="match status" value="1"/>
</dbReference>
<dbReference type="InterPro" id="IPR052018">
    <property type="entry name" value="PHP_domain"/>
</dbReference>
<dbReference type="GO" id="GO:0035312">
    <property type="term" value="F:5'-3' DNA exonuclease activity"/>
    <property type="evidence" value="ECO:0007669"/>
    <property type="project" value="TreeGrafter"/>
</dbReference>
<evidence type="ECO:0000313" key="3">
    <source>
        <dbReference type="Proteomes" id="UP000194450"/>
    </source>
</evidence>
<dbReference type="Pfam" id="PF02811">
    <property type="entry name" value="PHP"/>
    <property type="match status" value="1"/>
</dbReference>
<dbReference type="InterPro" id="IPR016195">
    <property type="entry name" value="Pol/histidinol_Pase-like"/>
</dbReference>